<organism evidence="1">
    <name type="scientific">marine metagenome</name>
    <dbReference type="NCBI Taxonomy" id="408172"/>
    <lineage>
        <taxon>unclassified sequences</taxon>
        <taxon>metagenomes</taxon>
        <taxon>ecological metagenomes</taxon>
    </lineage>
</organism>
<feature type="non-terminal residue" evidence="1">
    <location>
        <position position="156"/>
    </location>
</feature>
<accession>A0A382TPH3</accession>
<proteinExistence type="predicted"/>
<dbReference type="AlphaFoldDB" id="A0A382TPH3"/>
<evidence type="ECO:0008006" key="2">
    <source>
        <dbReference type="Google" id="ProtNLM"/>
    </source>
</evidence>
<dbReference type="EMBL" id="UINC01138195">
    <property type="protein sequence ID" value="SVD23984.1"/>
    <property type="molecule type" value="Genomic_DNA"/>
</dbReference>
<reference evidence="1" key="1">
    <citation type="submission" date="2018-05" db="EMBL/GenBank/DDBJ databases">
        <authorList>
            <person name="Lanie J.A."/>
            <person name="Ng W.-L."/>
            <person name="Kazmierczak K.M."/>
            <person name="Andrzejewski T.M."/>
            <person name="Davidsen T.M."/>
            <person name="Wayne K.J."/>
            <person name="Tettelin H."/>
            <person name="Glass J.I."/>
            <person name="Rusch D."/>
            <person name="Podicherti R."/>
            <person name="Tsui H.-C.T."/>
            <person name="Winkler M.E."/>
        </authorList>
    </citation>
    <scope>NUCLEOTIDE SEQUENCE</scope>
</reference>
<protein>
    <recommendedName>
        <fullName evidence="2">Autotransporter domain-containing protein</fullName>
    </recommendedName>
</protein>
<evidence type="ECO:0000313" key="1">
    <source>
        <dbReference type="EMBL" id="SVD23984.1"/>
    </source>
</evidence>
<gene>
    <name evidence="1" type="ORF">METZ01_LOCUS376838</name>
</gene>
<sequence>MALYGVGEKIGNIDVSSVALGNSTFFSGSKYGITTSSPSTLWKSSLTQFTIHSGINYLNISSLSQQFQHNLTHFSLTFPVGDKKVIGFGLKPAFRTNKLKIEEDLQYIGADKSITGHPIAYKNSYMIDGGISKMFLQYSSKINTRFSFGIQYSFLF</sequence>
<name>A0A382TPH3_9ZZZZ</name>